<gene>
    <name evidence="1" type="ORF">L3X38_003576</name>
</gene>
<dbReference type="Proteomes" id="UP001054821">
    <property type="component" value="Chromosome 1"/>
</dbReference>
<sequence>MVINIIYNIKKRQYSKVLGNVINAASGKGIGIFYFSNKYNSGDAKAGGGGKLGGLIVEGNMINADKGDGGIDKFHIVYYNLKSTKETSRISKGEASGSSTTRKMPICNKYL</sequence>
<evidence type="ECO:0000313" key="1">
    <source>
        <dbReference type="EMBL" id="KAI5350685.1"/>
    </source>
</evidence>
<dbReference type="AlphaFoldDB" id="A0AAD4ZMB7"/>
<reference evidence="1 2" key="1">
    <citation type="journal article" date="2022" name="G3 (Bethesda)">
        <title>Whole-genome sequence and methylome profiling of the almond [Prunus dulcis (Mill.) D.A. Webb] cultivar 'Nonpareil'.</title>
        <authorList>
            <person name="D'Amico-Willman K.M."/>
            <person name="Ouma W.Z."/>
            <person name="Meulia T."/>
            <person name="Sideli G.M."/>
            <person name="Gradziel T.M."/>
            <person name="Fresnedo-Ramirez J."/>
        </authorList>
    </citation>
    <scope>NUCLEOTIDE SEQUENCE [LARGE SCALE GENOMIC DNA]</scope>
    <source>
        <strain evidence="1">Clone GOH B32 T37-40</strain>
    </source>
</reference>
<name>A0AAD4ZMB7_PRUDU</name>
<accession>A0AAD4ZMB7</accession>
<evidence type="ECO:0000313" key="2">
    <source>
        <dbReference type="Proteomes" id="UP001054821"/>
    </source>
</evidence>
<organism evidence="1 2">
    <name type="scientific">Prunus dulcis</name>
    <name type="common">Almond</name>
    <name type="synonym">Amygdalus dulcis</name>
    <dbReference type="NCBI Taxonomy" id="3755"/>
    <lineage>
        <taxon>Eukaryota</taxon>
        <taxon>Viridiplantae</taxon>
        <taxon>Streptophyta</taxon>
        <taxon>Embryophyta</taxon>
        <taxon>Tracheophyta</taxon>
        <taxon>Spermatophyta</taxon>
        <taxon>Magnoliopsida</taxon>
        <taxon>eudicotyledons</taxon>
        <taxon>Gunneridae</taxon>
        <taxon>Pentapetalae</taxon>
        <taxon>rosids</taxon>
        <taxon>fabids</taxon>
        <taxon>Rosales</taxon>
        <taxon>Rosaceae</taxon>
        <taxon>Amygdaloideae</taxon>
        <taxon>Amygdaleae</taxon>
        <taxon>Prunus</taxon>
    </lineage>
</organism>
<protein>
    <submittedName>
        <fullName evidence="1">Uncharacterized protein</fullName>
    </submittedName>
</protein>
<comment type="caution">
    <text evidence="1">The sequence shown here is derived from an EMBL/GenBank/DDBJ whole genome shotgun (WGS) entry which is preliminary data.</text>
</comment>
<dbReference type="EMBL" id="JAJFAZ020000001">
    <property type="protein sequence ID" value="KAI5350685.1"/>
    <property type="molecule type" value="Genomic_DNA"/>
</dbReference>
<keyword evidence="2" id="KW-1185">Reference proteome</keyword>
<proteinExistence type="predicted"/>